<dbReference type="Proteomes" id="UP001189624">
    <property type="component" value="Chromosome 2"/>
</dbReference>
<organism evidence="2 3">
    <name type="scientific">Sphenostylis stenocarpa</name>
    <dbReference type="NCBI Taxonomy" id="92480"/>
    <lineage>
        <taxon>Eukaryota</taxon>
        <taxon>Viridiplantae</taxon>
        <taxon>Streptophyta</taxon>
        <taxon>Embryophyta</taxon>
        <taxon>Tracheophyta</taxon>
        <taxon>Spermatophyta</taxon>
        <taxon>Magnoliopsida</taxon>
        <taxon>eudicotyledons</taxon>
        <taxon>Gunneridae</taxon>
        <taxon>Pentapetalae</taxon>
        <taxon>rosids</taxon>
        <taxon>fabids</taxon>
        <taxon>Fabales</taxon>
        <taxon>Fabaceae</taxon>
        <taxon>Papilionoideae</taxon>
        <taxon>50 kb inversion clade</taxon>
        <taxon>NPAAA clade</taxon>
        <taxon>indigoferoid/millettioid clade</taxon>
        <taxon>Phaseoleae</taxon>
        <taxon>Sphenostylis</taxon>
    </lineage>
</organism>
<dbReference type="EMBL" id="OY731399">
    <property type="protein sequence ID" value="CAJ1934233.1"/>
    <property type="molecule type" value="Genomic_DNA"/>
</dbReference>
<name>A0AA86VAT7_9FABA</name>
<evidence type="ECO:0000256" key="1">
    <source>
        <dbReference type="SAM" id="MobiDB-lite"/>
    </source>
</evidence>
<dbReference type="Pfam" id="PF09495">
    <property type="entry name" value="DUF2462"/>
    <property type="match status" value="1"/>
</dbReference>
<dbReference type="AlphaFoldDB" id="A0AA86VAT7"/>
<evidence type="ECO:0000313" key="2">
    <source>
        <dbReference type="EMBL" id="CAJ1934233.1"/>
    </source>
</evidence>
<dbReference type="PANTHER" id="PTHR36769:SF1">
    <property type="entry name" value="2,3-BISPHOSPHOGLYCERATE-DEPENDENT PHOSPHOGLYCERATE MUTASE"/>
    <property type="match status" value="1"/>
</dbReference>
<sequence length="129" mass="14228">MQGVLPLSWSVFNLLSHTAIEQIPKPIAFLNPNPRNQTQKANLFKGKAKKKSIPPNRHGKAPVTRKGKRFVKPSKVTKDMDADREVSKFINQCNEIKAATLATKDGGQLGIIKTSPLEQQPSGIVQCIE</sequence>
<feature type="region of interest" description="Disordered" evidence="1">
    <location>
        <begin position="46"/>
        <end position="78"/>
    </location>
</feature>
<feature type="compositionally biased region" description="Basic residues" evidence="1">
    <location>
        <begin position="46"/>
        <end position="72"/>
    </location>
</feature>
<proteinExistence type="predicted"/>
<dbReference type="InterPro" id="IPR019034">
    <property type="entry name" value="UPF0390"/>
</dbReference>
<reference evidence="2" key="1">
    <citation type="submission" date="2023-10" db="EMBL/GenBank/DDBJ databases">
        <authorList>
            <person name="Domelevo Entfellner J.-B."/>
        </authorList>
    </citation>
    <scope>NUCLEOTIDE SEQUENCE</scope>
</reference>
<gene>
    <name evidence="2" type="ORF">AYBTSS11_LOCUS6804</name>
</gene>
<dbReference type="PANTHER" id="PTHR36769">
    <property type="entry name" value="2,3-BISPHOSPHOGLYCERATE-DEPENDENT PHOSPHOGLYCERATE MUTASE"/>
    <property type="match status" value="1"/>
</dbReference>
<accession>A0AA86VAT7</accession>
<evidence type="ECO:0000313" key="3">
    <source>
        <dbReference type="Proteomes" id="UP001189624"/>
    </source>
</evidence>
<protein>
    <submittedName>
        <fullName evidence="2">Uncharacterized protein</fullName>
    </submittedName>
</protein>
<keyword evidence="3" id="KW-1185">Reference proteome</keyword>
<dbReference type="Gramene" id="rna-AYBTSS11_LOCUS6804">
    <property type="protein sequence ID" value="CAJ1934233.1"/>
    <property type="gene ID" value="gene-AYBTSS11_LOCUS6804"/>
</dbReference>